<sequence length="100" mass="11566">MGRGDAGDARRLGAARIDGETLRKCPEGRRRCSARSIGVERGQRRRRKHRRPLHRRIQWRRAALLLLLADGKGNERKERTGIKEWQADGERVPKSRYNGV</sequence>
<feature type="compositionally biased region" description="Basic and acidic residues" evidence="1">
    <location>
        <begin position="76"/>
        <end position="93"/>
    </location>
</feature>
<evidence type="ECO:0000256" key="1">
    <source>
        <dbReference type="SAM" id="MobiDB-lite"/>
    </source>
</evidence>
<dbReference type="Gramene" id="TVU38020">
    <property type="protein sequence ID" value="TVU38020"/>
    <property type="gene ID" value="EJB05_11367"/>
</dbReference>
<dbReference type="Proteomes" id="UP000324897">
    <property type="component" value="Chromosome 4"/>
</dbReference>
<accession>A0A5J9VSC7</accession>
<proteinExistence type="predicted"/>
<keyword evidence="3" id="KW-1185">Reference proteome</keyword>
<feature type="region of interest" description="Disordered" evidence="1">
    <location>
        <begin position="76"/>
        <end position="100"/>
    </location>
</feature>
<gene>
    <name evidence="2" type="ORF">EJB05_11367</name>
</gene>
<evidence type="ECO:0000313" key="3">
    <source>
        <dbReference type="Proteomes" id="UP000324897"/>
    </source>
</evidence>
<name>A0A5J9VSC7_9POAL</name>
<organism evidence="2 3">
    <name type="scientific">Eragrostis curvula</name>
    <name type="common">weeping love grass</name>
    <dbReference type="NCBI Taxonomy" id="38414"/>
    <lineage>
        <taxon>Eukaryota</taxon>
        <taxon>Viridiplantae</taxon>
        <taxon>Streptophyta</taxon>
        <taxon>Embryophyta</taxon>
        <taxon>Tracheophyta</taxon>
        <taxon>Spermatophyta</taxon>
        <taxon>Magnoliopsida</taxon>
        <taxon>Liliopsida</taxon>
        <taxon>Poales</taxon>
        <taxon>Poaceae</taxon>
        <taxon>PACMAD clade</taxon>
        <taxon>Chloridoideae</taxon>
        <taxon>Eragrostideae</taxon>
        <taxon>Eragrostidinae</taxon>
        <taxon>Eragrostis</taxon>
    </lineage>
</organism>
<evidence type="ECO:0000313" key="2">
    <source>
        <dbReference type="EMBL" id="TVU38020.1"/>
    </source>
</evidence>
<comment type="caution">
    <text evidence="2">The sequence shown here is derived from an EMBL/GenBank/DDBJ whole genome shotgun (WGS) entry which is preliminary data.</text>
</comment>
<dbReference type="AlphaFoldDB" id="A0A5J9VSC7"/>
<reference evidence="2 3" key="1">
    <citation type="journal article" date="2019" name="Sci. Rep.">
        <title>A high-quality genome of Eragrostis curvula grass provides insights into Poaceae evolution and supports new strategies to enhance forage quality.</title>
        <authorList>
            <person name="Carballo J."/>
            <person name="Santos B.A.C.M."/>
            <person name="Zappacosta D."/>
            <person name="Garbus I."/>
            <person name="Selva J.P."/>
            <person name="Gallo C.A."/>
            <person name="Diaz A."/>
            <person name="Albertini E."/>
            <person name="Caccamo M."/>
            <person name="Echenique V."/>
        </authorList>
    </citation>
    <scope>NUCLEOTIDE SEQUENCE [LARGE SCALE GENOMIC DNA]</scope>
    <source>
        <strain evidence="3">cv. Victoria</strain>
        <tissue evidence="2">Leaf</tissue>
    </source>
</reference>
<dbReference type="EMBL" id="RWGY01000007">
    <property type="protein sequence ID" value="TVU38020.1"/>
    <property type="molecule type" value="Genomic_DNA"/>
</dbReference>
<protein>
    <submittedName>
        <fullName evidence="2">Uncharacterized protein</fullName>
    </submittedName>
</protein>
<feature type="non-terminal residue" evidence="2">
    <location>
        <position position="1"/>
    </location>
</feature>